<sequence length="423" mass="49232">MSYREKRNFIEKMKSLGYPKLISIDSFRTPDFSFVSEILFWLVKSYDPAIEVLNDLSSEKDPIVFIKTITSYMTTKANIKLNPKKLYTADGYAVKELLKIANELFKAKNFEEEITDDSIMTATNIQSKLQDLKTCRALSAEITTRGANLYDLLEKEVELREMRALVLAKPFELSSMETDVNQALLHIQQKLTETQLKLENLSADEVNLKGKIQKRKVELDRAEKRLKSLKSVRPTFMEDYEKLEEDLKVLYQEYMDKYRNLTYLEQQLEEYNRQEQDKSDENELNLKKMQNKLREEEWKMLRGEKELKENQLKSQSIFHSDGDSDNDLSSDNVDDSLESDLSNSESDLEIKRRKSLGLQLDNNDSDSGSDNDKMDDNNDELNNNDDLDDEDNSETSNDDDNDDDDDDNIDDDDDDDNLSDNDF</sequence>
<comment type="similarity">
    <text evidence="2">Belongs to the CLUAP1 family.</text>
</comment>
<evidence type="ECO:0000256" key="1">
    <source>
        <dbReference type="ARBA" id="ARBA00004138"/>
    </source>
</evidence>
<evidence type="ECO:0000256" key="7">
    <source>
        <dbReference type="SAM" id="Coils"/>
    </source>
</evidence>
<protein>
    <recommendedName>
        <fullName evidence="11">Clusterin-associated protein 1</fullName>
    </recommendedName>
</protein>
<comment type="caution">
    <text evidence="9">The sequence shown here is derived from an EMBL/GenBank/DDBJ whole genome shotgun (WGS) entry which is preliminary data.</text>
</comment>
<evidence type="ECO:0008006" key="11">
    <source>
        <dbReference type="Google" id="ProtNLM"/>
    </source>
</evidence>
<dbReference type="InterPro" id="IPR019366">
    <property type="entry name" value="Clusterin-associated_protein-1"/>
</dbReference>
<reference evidence="9 10" key="2">
    <citation type="submission" date="2016-08" db="EMBL/GenBank/DDBJ databases">
        <title>Pervasive Adenine N6-methylation of Active Genes in Fungi.</title>
        <authorList>
            <consortium name="DOE Joint Genome Institute"/>
            <person name="Mondo S.J."/>
            <person name="Dannebaum R.O."/>
            <person name="Kuo R.C."/>
            <person name="Labutti K."/>
            <person name="Haridas S."/>
            <person name="Kuo A."/>
            <person name="Salamov A."/>
            <person name="Ahrendt S.R."/>
            <person name="Lipzen A."/>
            <person name="Sullivan W."/>
            <person name="Andreopoulos W.B."/>
            <person name="Clum A."/>
            <person name="Lindquist E."/>
            <person name="Daum C."/>
            <person name="Ramamoorthy G.K."/>
            <person name="Gryganskyi A."/>
            <person name="Culley D."/>
            <person name="Magnuson J.K."/>
            <person name="James T.Y."/>
            <person name="O'Malley M.A."/>
            <person name="Stajich J.E."/>
            <person name="Spatafora J.W."/>
            <person name="Visel A."/>
            <person name="Grigoriev I.V."/>
        </authorList>
    </citation>
    <scope>NUCLEOTIDE SEQUENCE [LARGE SCALE GENOMIC DNA]</scope>
    <source>
        <strain evidence="9 10">S4</strain>
    </source>
</reference>
<dbReference type="EMBL" id="MCFG01000262">
    <property type="protein sequence ID" value="ORX77144.1"/>
    <property type="molecule type" value="Genomic_DNA"/>
</dbReference>
<dbReference type="Pfam" id="PF10234">
    <property type="entry name" value="Cluap1"/>
    <property type="match status" value="1"/>
</dbReference>
<evidence type="ECO:0000256" key="8">
    <source>
        <dbReference type="SAM" id="MobiDB-lite"/>
    </source>
</evidence>
<evidence type="ECO:0000256" key="3">
    <source>
        <dbReference type="ARBA" id="ARBA00022794"/>
    </source>
</evidence>
<name>A0A1Y1WVJ5_9FUNG</name>
<keyword evidence="6" id="KW-0966">Cell projection</keyword>
<evidence type="ECO:0000256" key="5">
    <source>
        <dbReference type="ARBA" id="ARBA00023069"/>
    </source>
</evidence>
<dbReference type="GO" id="GO:0030992">
    <property type="term" value="C:intraciliary transport particle B"/>
    <property type="evidence" value="ECO:0007669"/>
    <property type="project" value="TreeGrafter"/>
</dbReference>
<organism evidence="9 10">
    <name type="scientific">Anaeromyces robustus</name>
    <dbReference type="NCBI Taxonomy" id="1754192"/>
    <lineage>
        <taxon>Eukaryota</taxon>
        <taxon>Fungi</taxon>
        <taxon>Fungi incertae sedis</taxon>
        <taxon>Chytridiomycota</taxon>
        <taxon>Chytridiomycota incertae sedis</taxon>
        <taxon>Neocallimastigomycetes</taxon>
        <taxon>Neocallimastigales</taxon>
        <taxon>Neocallimastigaceae</taxon>
        <taxon>Anaeromyces</taxon>
    </lineage>
</organism>
<reference evidence="9 10" key="1">
    <citation type="submission" date="2016-08" db="EMBL/GenBank/DDBJ databases">
        <title>A Parts List for Fungal Cellulosomes Revealed by Comparative Genomics.</title>
        <authorList>
            <consortium name="DOE Joint Genome Institute"/>
            <person name="Haitjema C.H."/>
            <person name="Gilmore S.P."/>
            <person name="Henske J.K."/>
            <person name="Solomon K.V."/>
            <person name="De Groot R."/>
            <person name="Kuo A."/>
            <person name="Mondo S.J."/>
            <person name="Salamov A.A."/>
            <person name="Labutti K."/>
            <person name="Zhao Z."/>
            <person name="Chiniquy J."/>
            <person name="Barry K."/>
            <person name="Brewer H.M."/>
            <person name="Purvine S.O."/>
            <person name="Wright A.T."/>
            <person name="Boxma B."/>
            <person name="Van Alen T."/>
            <person name="Hackstein J.H."/>
            <person name="Baker S.E."/>
            <person name="Grigoriev I.V."/>
            <person name="O'Malley M.A."/>
        </authorList>
    </citation>
    <scope>NUCLEOTIDE SEQUENCE [LARGE SCALE GENOMIC DNA]</scope>
    <source>
        <strain evidence="9 10">S4</strain>
    </source>
</reference>
<evidence type="ECO:0000256" key="6">
    <source>
        <dbReference type="ARBA" id="ARBA00023273"/>
    </source>
</evidence>
<comment type="subcellular location">
    <subcellularLocation>
        <location evidence="1">Cell projection</location>
        <location evidence="1">Cilium</location>
    </subcellularLocation>
</comment>
<feature type="compositionally biased region" description="Acidic residues" evidence="8">
    <location>
        <begin position="323"/>
        <end position="338"/>
    </location>
</feature>
<dbReference type="PANTHER" id="PTHR21547">
    <property type="entry name" value="CLUSTERIN ASSOCIATED PROTEIN 1"/>
    <property type="match status" value="1"/>
</dbReference>
<dbReference type="PANTHER" id="PTHR21547:SF0">
    <property type="entry name" value="CLUSTERIN-ASSOCIATED PROTEIN 1"/>
    <property type="match status" value="1"/>
</dbReference>
<dbReference type="STRING" id="1754192.A0A1Y1WVJ5"/>
<keyword evidence="5" id="KW-0969">Cilium</keyword>
<evidence type="ECO:0000313" key="9">
    <source>
        <dbReference type="EMBL" id="ORX77144.1"/>
    </source>
</evidence>
<dbReference type="GO" id="GO:0060271">
    <property type="term" value="P:cilium assembly"/>
    <property type="evidence" value="ECO:0007669"/>
    <property type="project" value="TreeGrafter"/>
</dbReference>
<dbReference type="AlphaFoldDB" id="A0A1Y1WVJ5"/>
<accession>A0A1Y1WVJ5</accession>
<keyword evidence="4 7" id="KW-0175">Coiled coil</keyword>
<keyword evidence="3" id="KW-0970">Cilium biogenesis/degradation</keyword>
<dbReference type="OrthoDB" id="438545at2759"/>
<proteinExistence type="inferred from homology"/>
<evidence type="ECO:0000256" key="4">
    <source>
        <dbReference type="ARBA" id="ARBA00023054"/>
    </source>
</evidence>
<evidence type="ECO:0000256" key="2">
    <source>
        <dbReference type="ARBA" id="ARBA00008340"/>
    </source>
</evidence>
<gene>
    <name evidence="9" type="ORF">BCR32DRAFT_223596</name>
</gene>
<feature type="region of interest" description="Disordered" evidence="8">
    <location>
        <begin position="309"/>
        <end position="423"/>
    </location>
</feature>
<dbReference type="GO" id="GO:0005815">
    <property type="term" value="C:microtubule organizing center"/>
    <property type="evidence" value="ECO:0007669"/>
    <property type="project" value="TreeGrafter"/>
</dbReference>
<feature type="coiled-coil region" evidence="7">
    <location>
        <begin position="184"/>
        <end position="306"/>
    </location>
</feature>
<evidence type="ECO:0000313" key="10">
    <source>
        <dbReference type="Proteomes" id="UP000193944"/>
    </source>
</evidence>
<dbReference type="Proteomes" id="UP000193944">
    <property type="component" value="Unassembled WGS sequence"/>
</dbReference>
<dbReference type="GO" id="GO:0005929">
    <property type="term" value="C:cilium"/>
    <property type="evidence" value="ECO:0007669"/>
    <property type="project" value="UniProtKB-SubCell"/>
</dbReference>
<feature type="compositionally biased region" description="Acidic residues" evidence="8">
    <location>
        <begin position="377"/>
        <end position="423"/>
    </location>
</feature>
<keyword evidence="10" id="KW-1185">Reference proteome</keyword>